<sequence>MYVRHYRPVADVLNTTIDGGNEIRRNVVQTLNLHLGRELTEQQQLPLYVSLGVRALGHLLDALQLTFPQRNTLQPEQLNVGREQPYPAHGRHGQRSLLVHHCLTSVSGNVLKMPSSSSRLKTVSFSTTSTSLAASRISVTLPTSSGTAVPHRPLQSIRCPSLSVSTIGPAINPFEVLYTCSSHGSASSSAQTSSSVAYV</sequence>
<name>A0A8W7P8L8_ANOCL</name>
<organism evidence="1">
    <name type="scientific">Anopheles coluzzii</name>
    <name type="common">African malaria mosquito</name>
    <dbReference type="NCBI Taxonomy" id="1518534"/>
    <lineage>
        <taxon>Eukaryota</taxon>
        <taxon>Metazoa</taxon>
        <taxon>Ecdysozoa</taxon>
        <taxon>Arthropoda</taxon>
        <taxon>Hexapoda</taxon>
        <taxon>Insecta</taxon>
        <taxon>Pterygota</taxon>
        <taxon>Neoptera</taxon>
        <taxon>Endopterygota</taxon>
        <taxon>Diptera</taxon>
        <taxon>Nematocera</taxon>
        <taxon>Culicoidea</taxon>
        <taxon>Culicidae</taxon>
        <taxon>Anophelinae</taxon>
        <taxon>Anopheles</taxon>
    </lineage>
</organism>
<dbReference type="AlphaFoldDB" id="A0A8W7P8L8"/>
<accession>A0A8W7P8L8</accession>
<dbReference type="Proteomes" id="UP000075882">
    <property type="component" value="Unassembled WGS sequence"/>
</dbReference>
<proteinExistence type="predicted"/>
<protein>
    <submittedName>
        <fullName evidence="1">Uncharacterized protein</fullName>
    </submittedName>
</protein>
<dbReference type="EnsemblMetazoa" id="ACOM027733-RA">
    <property type="protein sequence ID" value="ACOM027733-PA.1"/>
    <property type="gene ID" value="ACOM027733"/>
</dbReference>
<evidence type="ECO:0000313" key="1">
    <source>
        <dbReference type="EnsemblMetazoa" id="ACOM027733-PA.1"/>
    </source>
</evidence>
<reference evidence="1" key="1">
    <citation type="submission" date="2022-08" db="UniProtKB">
        <authorList>
            <consortium name="EnsemblMetazoa"/>
        </authorList>
    </citation>
    <scope>IDENTIFICATION</scope>
</reference>